<dbReference type="Proteomes" id="UP000324800">
    <property type="component" value="Unassembled WGS sequence"/>
</dbReference>
<organism evidence="2 3">
    <name type="scientific">Streblomastix strix</name>
    <dbReference type="NCBI Taxonomy" id="222440"/>
    <lineage>
        <taxon>Eukaryota</taxon>
        <taxon>Metamonada</taxon>
        <taxon>Preaxostyla</taxon>
        <taxon>Oxymonadida</taxon>
        <taxon>Streblomastigidae</taxon>
        <taxon>Streblomastix</taxon>
    </lineage>
</organism>
<gene>
    <name evidence="2" type="ORF">EZS28_034089</name>
</gene>
<dbReference type="AlphaFoldDB" id="A0A5J4UJH4"/>
<dbReference type="EMBL" id="SNRW01015438">
    <property type="protein sequence ID" value="KAA6370383.1"/>
    <property type="molecule type" value="Genomic_DNA"/>
</dbReference>
<feature type="non-terminal residue" evidence="2">
    <location>
        <position position="312"/>
    </location>
</feature>
<accession>A0A5J4UJH4</accession>
<feature type="transmembrane region" description="Helical" evidence="1">
    <location>
        <begin position="155"/>
        <end position="175"/>
    </location>
</feature>
<keyword evidence="1" id="KW-0472">Membrane</keyword>
<keyword evidence="1" id="KW-1133">Transmembrane helix</keyword>
<dbReference type="SUPFAM" id="SSF51126">
    <property type="entry name" value="Pectin lyase-like"/>
    <property type="match status" value="1"/>
</dbReference>
<protein>
    <recommendedName>
        <fullName evidence="4">Transmembrane protein</fullName>
    </recommendedName>
</protein>
<sequence length="312" mass="35427">MVVIVVHFIFYVNCQIVNHVSRVYNLGETTEIKEPQSQTTQQNQTTSLASCCYKNVAIIIKMKIAEYFGADNENSPNFVTRQELDSPTLDHVTFQENSIKYEGVQFIYHDNQKGIPQILENDSKTLAKLENFLIWDLRNQVLVKFVNEVSIAMCYSSLIALFNQIFIILLARAIMTAFLPRKIVNYKSQSLQQKKYDYKLVIILLIIAYYSIFEVATDTNYLINSEFDGVASQNIVVDQPTDEFKVISCTFRNCGNDEIEGGALYINISNKGRCKIINSSFINCSAFSGGAIYATINRIGAYLLCIADLLKR</sequence>
<evidence type="ECO:0000313" key="3">
    <source>
        <dbReference type="Proteomes" id="UP000324800"/>
    </source>
</evidence>
<proteinExistence type="predicted"/>
<comment type="caution">
    <text evidence="2">The sequence shown here is derived from an EMBL/GenBank/DDBJ whole genome shotgun (WGS) entry which is preliminary data.</text>
</comment>
<keyword evidence="1" id="KW-0812">Transmembrane</keyword>
<name>A0A5J4UJH4_9EUKA</name>
<evidence type="ECO:0000256" key="1">
    <source>
        <dbReference type="SAM" id="Phobius"/>
    </source>
</evidence>
<dbReference type="InterPro" id="IPR011050">
    <property type="entry name" value="Pectin_lyase_fold/virulence"/>
</dbReference>
<feature type="transmembrane region" description="Helical" evidence="1">
    <location>
        <begin position="196"/>
        <end position="213"/>
    </location>
</feature>
<evidence type="ECO:0008006" key="4">
    <source>
        <dbReference type="Google" id="ProtNLM"/>
    </source>
</evidence>
<evidence type="ECO:0000313" key="2">
    <source>
        <dbReference type="EMBL" id="KAA6370383.1"/>
    </source>
</evidence>
<reference evidence="2 3" key="1">
    <citation type="submission" date="2019-03" db="EMBL/GenBank/DDBJ databases">
        <title>Single cell metagenomics reveals metabolic interactions within the superorganism composed of flagellate Streblomastix strix and complex community of Bacteroidetes bacteria on its surface.</title>
        <authorList>
            <person name="Treitli S.C."/>
            <person name="Kolisko M."/>
            <person name="Husnik F."/>
            <person name="Keeling P."/>
            <person name="Hampl V."/>
        </authorList>
    </citation>
    <scope>NUCLEOTIDE SEQUENCE [LARGE SCALE GENOMIC DNA]</scope>
    <source>
        <strain evidence="2">ST1C</strain>
    </source>
</reference>